<dbReference type="InterPro" id="IPR023753">
    <property type="entry name" value="FAD/NAD-binding_dom"/>
</dbReference>
<dbReference type="STRING" id="1802694.A2918_00960"/>
<keyword evidence="1" id="KW-0285">Flavoprotein</keyword>
<accession>A0A1F8GD39</accession>
<sequence length="326" mass="34889">MYDLIIIGGSAAATTAGIYAARRGLKFKIISKDFGGEVATSGEIGNWPGDGMTDGITLAEKFRKHLESYKVDTEEGTRVESVQKQNDGSFLLKTESGQTYSAKTVIVTTGVHSRELDIPGEKEFRNKGVSYCTTCDGPLFNGKVVATIGGGNSALESGLMLADIASKVYVLNKNLEFKGDQVLIDNLKTKTNVEIIYEAKTKEIMGDQPRRSDEVGAPTITSGFVTGLKYEDNNGAENELKVDGIFVHIGQIPNSDLAPKETEKNQFGEIVVNANCETRSTSSGQVIPGLYAAGDVTDVPFKQIVIAAGQGCIAALSAVQYLNKIK</sequence>
<dbReference type="PRINTS" id="PR00469">
    <property type="entry name" value="PNDRDTASEII"/>
</dbReference>
<name>A0A1F8GD39_9BACT</name>
<dbReference type="Proteomes" id="UP000178227">
    <property type="component" value="Unassembled WGS sequence"/>
</dbReference>
<comment type="caution">
    <text evidence="4">The sequence shown here is derived from an EMBL/GenBank/DDBJ whole genome shotgun (WGS) entry which is preliminary data.</text>
</comment>
<dbReference type="InterPro" id="IPR036188">
    <property type="entry name" value="FAD/NAD-bd_sf"/>
</dbReference>
<proteinExistence type="predicted"/>
<dbReference type="SUPFAM" id="SSF51905">
    <property type="entry name" value="FAD/NAD(P)-binding domain"/>
    <property type="match status" value="2"/>
</dbReference>
<protein>
    <recommendedName>
        <fullName evidence="3">FAD/NAD(P)-binding domain-containing protein</fullName>
    </recommendedName>
</protein>
<evidence type="ECO:0000256" key="2">
    <source>
        <dbReference type="ARBA" id="ARBA00023002"/>
    </source>
</evidence>
<dbReference type="GO" id="GO:0016491">
    <property type="term" value="F:oxidoreductase activity"/>
    <property type="evidence" value="ECO:0007669"/>
    <property type="project" value="UniProtKB-KW"/>
</dbReference>
<dbReference type="InterPro" id="IPR050097">
    <property type="entry name" value="Ferredoxin-NADP_redctase_2"/>
</dbReference>
<reference evidence="4 5" key="1">
    <citation type="journal article" date="2016" name="Nat. Commun.">
        <title>Thousands of microbial genomes shed light on interconnected biogeochemical processes in an aquifer system.</title>
        <authorList>
            <person name="Anantharaman K."/>
            <person name="Brown C.T."/>
            <person name="Hug L.A."/>
            <person name="Sharon I."/>
            <person name="Castelle C.J."/>
            <person name="Probst A.J."/>
            <person name="Thomas B.C."/>
            <person name="Singh A."/>
            <person name="Wilkins M.J."/>
            <person name="Karaoz U."/>
            <person name="Brodie E.L."/>
            <person name="Williams K.H."/>
            <person name="Hubbard S.S."/>
            <person name="Banfield J.F."/>
        </authorList>
    </citation>
    <scope>NUCLEOTIDE SEQUENCE [LARGE SCALE GENOMIC DNA]</scope>
</reference>
<feature type="domain" description="FAD/NAD(P)-binding" evidence="3">
    <location>
        <begin position="2"/>
        <end position="311"/>
    </location>
</feature>
<dbReference type="AlphaFoldDB" id="A0A1F8GD39"/>
<dbReference type="PRINTS" id="PR00368">
    <property type="entry name" value="FADPNR"/>
</dbReference>
<evidence type="ECO:0000313" key="4">
    <source>
        <dbReference type="EMBL" id="OGN22656.1"/>
    </source>
</evidence>
<keyword evidence="2" id="KW-0560">Oxidoreductase</keyword>
<dbReference type="Gene3D" id="3.50.50.60">
    <property type="entry name" value="FAD/NAD(P)-binding domain"/>
    <property type="match status" value="2"/>
</dbReference>
<evidence type="ECO:0000313" key="5">
    <source>
        <dbReference type="Proteomes" id="UP000178227"/>
    </source>
</evidence>
<dbReference type="PANTHER" id="PTHR48105">
    <property type="entry name" value="THIOREDOXIN REDUCTASE 1-RELATED-RELATED"/>
    <property type="match status" value="1"/>
</dbReference>
<dbReference type="Pfam" id="PF07992">
    <property type="entry name" value="Pyr_redox_2"/>
    <property type="match status" value="1"/>
</dbReference>
<evidence type="ECO:0000259" key="3">
    <source>
        <dbReference type="Pfam" id="PF07992"/>
    </source>
</evidence>
<evidence type="ECO:0000256" key="1">
    <source>
        <dbReference type="ARBA" id="ARBA00022630"/>
    </source>
</evidence>
<gene>
    <name evidence="4" type="ORF">A2918_00960</name>
</gene>
<dbReference type="EMBL" id="MGKI01000010">
    <property type="protein sequence ID" value="OGN22656.1"/>
    <property type="molecule type" value="Genomic_DNA"/>
</dbReference>
<organism evidence="4 5">
    <name type="scientific">Candidatus Yanofskybacteria bacterium RIFCSPLOWO2_01_FULL_42_49</name>
    <dbReference type="NCBI Taxonomy" id="1802694"/>
    <lineage>
        <taxon>Bacteria</taxon>
        <taxon>Candidatus Yanofskyibacteriota</taxon>
    </lineage>
</organism>